<accession>A0AB40C7D9</accession>
<dbReference type="RefSeq" id="XP_039135765.1">
    <property type="nucleotide sequence ID" value="XM_039279831.1"/>
</dbReference>
<keyword evidence="2" id="KW-0808">Transferase</keyword>
<dbReference type="GeneID" id="120273198"/>
<evidence type="ECO:0000259" key="4">
    <source>
        <dbReference type="Pfam" id="PF00891"/>
    </source>
</evidence>
<dbReference type="InterPro" id="IPR029063">
    <property type="entry name" value="SAM-dependent_MTases_sf"/>
</dbReference>
<dbReference type="InterPro" id="IPR036388">
    <property type="entry name" value="WH-like_DNA-bd_sf"/>
</dbReference>
<dbReference type="Proteomes" id="UP001515500">
    <property type="component" value="Chromosome 12"/>
</dbReference>
<evidence type="ECO:0000313" key="5">
    <source>
        <dbReference type="Proteomes" id="UP001515500"/>
    </source>
</evidence>
<gene>
    <name evidence="6" type="primary">LOC120273198</name>
</gene>
<dbReference type="Pfam" id="PF00891">
    <property type="entry name" value="Methyltransf_2"/>
    <property type="match status" value="1"/>
</dbReference>
<evidence type="ECO:0000313" key="6">
    <source>
        <dbReference type="RefSeq" id="XP_039135765.1"/>
    </source>
</evidence>
<keyword evidence="1" id="KW-0489">Methyltransferase</keyword>
<evidence type="ECO:0000256" key="1">
    <source>
        <dbReference type="ARBA" id="ARBA00022603"/>
    </source>
</evidence>
<keyword evidence="3" id="KW-0949">S-adenosyl-L-methionine</keyword>
<evidence type="ECO:0000256" key="3">
    <source>
        <dbReference type="ARBA" id="ARBA00022691"/>
    </source>
</evidence>
<name>A0AB40C7D9_DIOCR</name>
<organism evidence="5 6">
    <name type="scientific">Dioscorea cayennensis subsp. rotundata</name>
    <name type="common">White Guinea yam</name>
    <name type="synonym">Dioscorea rotundata</name>
    <dbReference type="NCBI Taxonomy" id="55577"/>
    <lineage>
        <taxon>Eukaryota</taxon>
        <taxon>Viridiplantae</taxon>
        <taxon>Streptophyta</taxon>
        <taxon>Embryophyta</taxon>
        <taxon>Tracheophyta</taxon>
        <taxon>Spermatophyta</taxon>
        <taxon>Magnoliopsida</taxon>
        <taxon>Liliopsida</taxon>
        <taxon>Dioscoreales</taxon>
        <taxon>Dioscoreaceae</taxon>
        <taxon>Dioscorea</taxon>
    </lineage>
</organism>
<protein>
    <submittedName>
        <fullName evidence="6">Uncharacterized protein LOC120273198</fullName>
    </submittedName>
</protein>
<feature type="domain" description="O-methyltransferase C-terminal" evidence="4">
    <location>
        <begin position="109"/>
        <end position="149"/>
    </location>
</feature>
<dbReference type="InterPro" id="IPR001077">
    <property type="entry name" value="COMT_C"/>
</dbReference>
<evidence type="ECO:0000256" key="2">
    <source>
        <dbReference type="ARBA" id="ARBA00022679"/>
    </source>
</evidence>
<dbReference type="SUPFAM" id="SSF46785">
    <property type="entry name" value="Winged helix' DNA-binding domain"/>
    <property type="match status" value="1"/>
</dbReference>
<sequence length="168" mass="19317">MAEMEFTTAELVEAHAQVWNLSFGYLKSMCLKCSLELGIADRCVQGFEVSGRCWWWHWNYGKKYSSCFPEGLSALCLISLIGVDTLEDQQPGVAYVEVTCLHLSLMQMLFLLKWILTWWNNEECVKILQRCKEAIPPRADGGKVIIIDMEGSLWLELVAYDRYAHRKG</sequence>
<dbReference type="Gene3D" id="1.10.10.10">
    <property type="entry name" value="Winged helix-like DNA-binding domain superfamily/Winged helix DNA-binding domain"/>
    <property type="match status" value="1"/>
</dbReference>
<keyword evidence="5" id="KW-1185">Reference proteome</keyword>
<dbReference type="Gene3D" id="3.40.50.150">
    <property type="entry name" value="Vaccinia Virus protein VP39"/>
    <property type="match status" value="1"/>
</dbReference>
<dbReference type="PANTHER" id="PTHR11746">
    <property type="entry name" value="O-METHYLTRANSFERASE"/>
    <property type="match status" value="1"/>
</dbReference>
<dbReference type="GO" id="GO:0032259">
    <property type="term" value="P:methylation"/>
    <property type="evidence" value="ECO:0007669"/>
    <property type="project" value="UniProtKB-KW"/>
</dbReference>
<dbReference type="GO" id="GO:0008171">
    <property type="term" value="F:O-methyltransferase activity"/>
    <property type="evidence" value="ECO:0007669"/>
    <property type="project" value="InterPro"/>
</dbReference>
<dbReference type="InterPro" id="IPR036390">
    <property type="entry name" value="WH_DNA-bd_sf"/>
</dbReference>
<reference evidence="6" key="1">
    <citation type="submission" date="2025-08" db="UniProtKB">
        <authorList>
            <consortium name="RefSeq"/>
        </authorList>
    </citation>
    <scope>IDENTIFICATION</scope>
</reference>
<dbReference type="SUPFAM" id="SSF53335">
    <property type="entry name" value="S-adenosyl-L-methionine-dependent methyltransferases"/>
    <property type="match status" value="1"/>
</dbReference>
<dbReference type="InterPro" id="IPR016461">
    <property type="entry name" value="COMT-like"/>
</dbReference>
<proteinExistence type="predicted"/>
<dbReference type="AlphaFoldDB" id="A0AB40C7D9"/>